<dbReference type="PANTHER" id="PTHR43725:SF47">
    <property type="entry name" value="UDP-GLUCOSE 4-EPIMERASE"/>
    <property type="match status" value="1"/>
</dbReference>
<dbReference type="RefSeq" id="WP_074714331.1">
    <property type="nucleotide sequence ID" value="NZ_FNWV01000001.1"/>
</dbReference>
<comment type="pathway">
    <text evidence="8">Carbohydrate metabolism; galactose metabolism.</text>
</comment>
<reference evidence="10 11" key="1">
    <citation type="submission" date="2016-10" db="EMBL/GenBank/DDBJ databases">
        <authorList>
            <person name="de Groot N.N."/>
        </authorList>
    </citation>
    <scope>NUCLEOTIDE SEQUENCE [LARGE SCALE GENOMIC DNA]</scope>
    <source>
        <strain evidence="10 11">YAD2003</strain>
    </source>
</reference>
<dbReference type="OrthoDB" id="9811743at2"/>
<accession>A0A1H6HZV7</accession>
<evidence type="ECO:0000313" key="11">
    <source>
        <dbReference type="Proteomes" id="UP000183190"/>
    </source>
</evidence>
<dbReference type="AlphaFoldDB" id="A0A1H6HZV7"/>
<dbReference type="GO" id="GO:0005829">
    <property type="term" value="C:cytosol"/>
    <property type="evidence" value="ECO:0007669"/>
    <property type="project" value="TreeGrafter"/>
</dbReference>
<dbReference type="SUPFAM" id="SSF51735">
    <property type="entry name" value="NAD(P)-binding Rossmann-fold domains"/>
    <property type="match status" value="1"/>
</dbReference>
<evidence type="ECO:0000256" key="8">
    <source>
        <dbReference type="RuleBase" id="RU366046"/>
    </source>
</evidence>
<dbReference type="CDD" id="cd05247">
    <property type="entry name" value="UDP_G4E_1_SDR_e"/>
    <property type="match status" value="1"/>
</dbReference>
<dbReference type="PANTHER" id="PTHR43725">
    <property type="entry name" value="UDP-GLUCOSE 4-EPIMERASE"/>
    <property type="match status" value="1"/>
</dbReference>
<dbReference type="GO" id="GO:0003978">
    <property type="term" value="F:UDP-glucose 4-epimerase activity"/>
    <property type="evidence" value="ECO:0007669"/>
    <property type="project" value="UniProtKB-UniRule"/>
</dbReference>
<dbReference type="NCBIfam" id="TIGR01179">
    <property type="entry name" value="galE"/>
    <property type="match status" value="1"/>
</dbReference>
<dbReference type="Gene3D" id="3.40.50.720">
    <property type="entry name" value="NAD(P)-binding Rossmann-like Domain"/>
    <property type="match status" value="1"/>
</dbReference>
<evidence type="ECO:0000256" key="1">
    <source>
        <dbReference type="ARBA" id="ARBA00000083"/>
    </source>
</evidence>
<evidence type="ECO:0000259" key="9">
    <source>
        <dbReference type="Pfam" id="PF16363"/>
    </source>
</evidence>
<dbReference type="InterPro" id="IPR036291">
    <property type="entry name" value="NAD(P)-bd_dom_sf"/>
</dbReference>
<dbReference type="GO" id="GO:0006012">
    <property type="term" value="P:galactose metabolic process"/>
    <property type="evidence" value="ECO:0007669"/>
    <property type="project" value="UniProtKB-UniPathway"/>
</dbReference>
<evidence type="ECO:0000256" key="5">
    <source>
        <dbReference type="ARBA" id="ARBA00018569"/>
    </source>
</evidence>
<evidence type="ECO:0000313" key="10">
    <source>
        <dbReference type="EMBL" id="SEH41573.1"/>
    </source>
</evidence>
<comment type="subunit">
    <text evidence="8">Homodimer.</text>
</comment>
<comment type="similarity">
    <text evidence="3 8">Belongs to the NAD(P)-dependent epimerase/dehydratase family.</text>
</comment>
<protein>
    <recommendedName>
        <fullName evidence="5 8">UDP-glucose 4-epimerase</fullName>
        <ecNumber evidence="4 8">5.1.3.2</ecNumber>
    </recommendedName>
</protein>
<gene>
    <name evidence="10" type="ORF">SAMN02910265_00526</name>
</gene>
<feature type="domain" description="NAD(P)-binding" evidence="9">
    <location>
        <begin position="5"/>
        <end position="325"/>
    </location>
</feature>
<comment type="cofactor">
    <cofactor evidence="2 8">
        <name>NAD(+)</name>
        <dbReference type="ChEBI" id="CHEBI:57540"/>
    </cofactor>
</comment>
<dbReference type="EC" id="5.1.3.2" evidence="4 8"/>
<keyword evidence="7 8" id="KW-0413">Isomerase</keyword>
<evidence type="ECO:0000256" key="2">
    <source>
        <dbReference type="ARBA" id="ARBA00001911"/>
    </source>
</evidence>
<dbReference type="InterPro" id="IPR016040">
    <property type="entry name" value="NAD(P)-bd_dom"/>
</dbReference>
<dbReference type="EMBL" id="FNWV01000001">
    <property type="protein sequence ID" value="SEH41573.1"/>
    <property type="molecule type" value="Genomic_DNA"/>
</dbReference>
<keyword evidence="6 8" id="KW-0520">NAD</keyword>
<proteinExistence type="inferred from homology"/>
<evidence type="ECO:0000256" key="3">
    <source>
        <dbReference type="ARBA" id="ARBA00007637"/>
    </source>
</evidence>
<keyword evidence="8" id="KW-0119">Carbohydrate metabolism</keyword>
<dbReference type="InterPro" id="IPR005886">
    <property type="entry name" value="UDP_G4E"/>
</dbReference>
<dbReference type="UniPathway" id="UPA00214"/>
<dbReference type="PRINTS" id="PR01713">
    <property type="entry name" value="NUCEPIMERASE"/>
</dbReference>
<evidence type="ECO:0000256" key="4">
    <source>
        <dbReference type="ARBA" id="ARBA00013189"/>
    </source>
</evidence>
<dbReference type="Gene3D" id="3.90.25.10">
    <property type="entry name" value="UDP-galactose 4-epimerase, domain 1"/>
    <property type="match status" value="1"/>
</dbReference>
<evidence type="ECO:0000256" key="7">
    <source>
        <dbReference type="ARBA" id="ARBA00023235"/>
    </source>
</evidence>
<dbReference type="Proteomes" id="UP000183190">
    <property type="component" value="Unassembled WGS sequence"/>
</dbReference>
<evidence type="ECO:0000256" key="6">
    <source>
        <dbReference type="ARBA" id="ARBA00023027"/>
    </source>
</evidence>
<dbReference type="Pfam" id="PF16363">
    <property type="entry name" value="GDP_Man_Dehyd"/>
    <property type="match status" value="1"/>
</dbReference>
<sequence length="339" mass="37788">MATILLAGGAGYIGSHTAVELLNAGYDVVVADNFSNSSAESIRRVEKITGKSVKLYELDIKDNAKLSEVFKENRIDAVIHFAGLKAVGESVQKPVMYYRNNIDTTLSLLETMEQFNVKNIIFSSSATVYGEANPVPYFETMPRGACTNPYGWTKSMMEQIFEDAAKADKELSVILLRYFNPIGAHESGMIGEDPQGIPNNLMPYVSQVAVGRRECLTIFGNDYPTPDGTCTRDYIHVVDLAKGHVKAIDYILANKCMEIFNLGTGTPYSVTEIVDTFERVNDIKVNHVYGPRREGDLAECYANADKALKILGWKTEKTLEDMCRDSWNWQKNNPNGYNK</sequence>
<organism evidence="10 11">
    <name type="scientific">Ruminococcus flavefaciens</name>
    <dbReference type="NCBI Taxonomy" id="1265"/>
    <lineage>
        <taxon>Bacteria</taxon>
        <taxon>Bacillati</taxon>
        <taxon>Bacillota</taxon>
        <taxon>Clostridia</taxon>
        <taxon>Eubacteriales</taxon>
        <taxon>Oscillospiraceae</taxon>
        <taxon>Ruminococcus</taxon>
    </lineage>
</organism>
<name>A0A1H6HZV7_RUMFL</name>
<comment type="catalytic activity">
    <reaction evidence="1 8">
        <text>UDP-alpha-D-glucose = UDP-alpha-D-galactose</text>
        <dbReference type="Rhea" id="RHEA:22168"/>
        <dbReference type="ChEBI" id="CHEBI:58885"/>
        <dbReference type="ChEBI" id="CHEBI:66914"/>
        <dbReference type="EC" id="5.1.3.2"/>
    </reaction>
</comment>
<dbReference type="NCBIfam" id="NF007956">
    <property type="entry name" value="PRK10675.1"/>
    <property type="match status" value="1"/>
</dbReference>